<sequence length="131" mass="15848">MKNNELPLLKSELTLKLNEKIERLVLDGDLIVEQFEKQNYICFSNLQDLQLKFDWRFSTQIYDWYADAIIKFLNYFKNLKTLSISFNPFIAELTRSTPELELKKILVKLDKNEIAKTYEMKYLREYVIFFK</sequence>
<dbReference type="AlphaFoldDB" id="A0A814VE84"/>
<organism evidence="1 2">
    <name type="scientific">Rotaria sordida</name>
    <dbReference type="NCBI Taxonomy" id="392033"/>
    <lineage>
        <taxon>Eukaryota</taxon>
        <taxon>Metazoa</taxon>
        <taxon>Spiralia</taxon>
        <taxon>Gnathifera</taxon>
        <taxon>Rotifera</taxon>
        <taxon>Eurotatoria</taxon>
        <taxon>Bdelloidea</taxon>
        <taxon>Philodinida</taxon>
        <taxon>Philodinidae</taxon>
        <taxon>Rotaria</taxon>
    </lineage>
</organism>
<proteinExistence type="predicted"/>
<accession>A0A814VE84</accession>
<dbReference type="EMBL" id="CAJNOU010001320">
    <property type="protein sequence ID" value="CAF1186939.1"/>
    <property type="molecule type" value="Genomic_DNA"/>
</dbReference>
<dbReference type="SUPFAM" id="SSF52047">
    <property type="entry name" value="RNI-like"/>
    <property type="match status" value="1"/>
</dbReference>
<reference evidence="1" key="1">
    <citation type="submission" date="2021-02" db="EMBL/GenBank/DDBJ databases">
        <authorList>
            <person name="Nowell W R."/>
        </authorList>
    </citation>
    <scope>NUCLEOTIDE SEQUENCE</scope>
</reference>
<evidence type="ECO:0000313" key="1">
    <source>
        <dbReference type="EMBL" id="CAF1186939.1"/>
    </source>
</evidence>
<comment type="caution">
    <text evidence="1">The sequence shown here is derived from an EMBL/GenBank/DDBJ whole genome shotgun (WGS) entry which is preliminary data.</text>
</comment>
<name>A0A814VE84_9BILA</name>
<gene>
    <name evidence="1" type="ORF">SEV965_LOCUS20372</name>
</gene>
<dbReference type="Proteomes" id="UP000663889">
    <property type="component" value="Unassembled WGS sequence"/>
</dbReference>
<protein>
    <submittedName>
        <fullName evidence="1">Uncharacterized protein</fullName>
    </submittedName>
</protein>
<evidence type="ECO:0000313" key="2">
    <source>
        <dbReference type="Proteomes" id="UP000663889"/>
    </source>
</evidence>